<geneLocation type="plasmid" evidence="2 3">
    <name>unnamed2</name>
</geneLocation>
<keyword evidence="2" id="KW-0614">Plasmid</keyword>
<dbReference type="Proteomes" id="UP000076088">
    <property type="component" value="Plasmid unnamed2"/>
</dbReference>
<dbReference type="EMBL" id="CP013346">
    <property type="protein sequence ID" value="AMU92915.1"/>
    <property type="molecule type" value="Genomic_DNA"/>
</dbReference>
<proteinExistence type="predicted"/>
<dbReference type="PANTHER" id="PTHR39639">
    <property type="entry name" value="CHROMOSOME 16, WHOLE GENOME SHOTGUN SEQUENCE"/>
    <property type="match status" value="1"/>
</dbReference>
<gene>
    <name evidence="2" type="ORF">ATM17_40260</name>
</gene>
<reference evidence="2 3" key="2">
    <citation type="journal article" date="2016" name="Genome Announc.">
        <title>Complete Genome Sequence of Sphingopyxis macrogoltabida Strain 203N (NBRC 111659), a Polyethylene Glycol Degrader.</title>
        <authorList>
            <person name="Ohtsubo Y."/>
            <person name="Nonoyama S."/>
            <person name="Nagata Y."/>
            <person name="Numata M."/>
            <person name="Tsuchikane K."/>
            <person name="Hosoyama A."/>
            <person name="Yamazoe A."/>
            <person name="Tsuda M."/>
            <person name="Fujita N."/>
            <person name="Kawai F."/>
        </authorList>
    </citation>
    <scope>NUCLEOTIDE SEQUENCE [LARGE SCALE GENOMIC DNA]</scope>
    <source>
        <strain evidence="2 3">203N</strain>
    </source>
</reference>
<dbReference type="InterPro" id="IPR004919">
    <property type="entry name" value="GmrSD_N"/>
</dbReference>
<accession>A0AAC9FI06</accession>
<evidence type="ECO:0000313" key="3">
    <source>
        <dbReference type="Proteomes" id="UP000076088"/>
    </source>
</evidence>
<dbReference type="PANTHER" id="PTHR39639:SF1">
    <property type="entry name" value="DUF262 DOMAIN-CONTAINING PROTEIN"/>
    <property type="match status" value="1"/>
</dbReference>
<organism evidence="2 3">
    <name type="scientific">Sphingopyxis macrogoltabida</name>
    <name type="common">Sphingomonas macrogoltabidus</name>
    <dbReference type="NCBI Taxonomy" id="33050"/>
    <lineage>
        <taxon>Bacteria</taxon>
        <taxon>Pseudomonadati</taxon>
        <taxon>Pseudomonadota</taxon>
        <taxon>Alphaproteobacteria</taxon>
        <taxon>Sphingomonadales</taxon>
        <taxon>Sphingomonadaceae</taxon>
        <taxon>Sphingopyxis</taxon>
    </lineage>
</organism>
<protein>
    <recommendedName>
        <fullName evidence="1">GmrSD restriction endonucleases N-terminal domain-containing protein</fullName>
    </recommendedName>
</protein>
<name>A0AAC9FI06_SPHMC</name>
<reference evidence="3" key="1">
    <citation type="submission" date="2015-11" db="EMBL/GenBank/DDBJ databases">
        <title>Complete genome sequence of a polyethylene-glycol degrader Sphingopyxis macrogoltabida 203N (NBRC 111659).</title>
        <authorList>
            <person name="Yoshiyuki O."/>
            <person name="Shouta N."/>
            <person name="Nagata Y."/>
            <person name="Numata M."/>
            <person name="Tsuchikane K."/>
            <person name="Hosoyama A."/>
            <person name="Yamazoe A."/>
            <person name="Tsuda M."/>
            <person name="Fujita N."/>
            <person name="Kawai F."/>
        </authorList>
    </citation>
    <scope>NUCLEOTIDE SEQUENCE [LARGE SCALE GENOMIC DNA]</scope>
    <source>
        <strain evidence="3">203N</strain>
        <plasmid evidence="3">unnamed2</plasmid>
    </source>
</reference>
<dbReference type="AlphaFoldDB" id="A0AAC9FI06"/>
<sequence length="311" mass="35698">MWAQSAKIMLIDSILSDIPLPKIFLAKTIKGGSVHRVVIDGQQRISAILAFLRDQFILEPPYSGPFLGKRFSDFNETETDNFLRYRIDFNEADNPSDREVRDVYMRVNKYTVPLTRQELRRADFPGDFLDVAEELSVSEFFEEAGVFTATDRRRYADAEYISEILAALIDGVQDKKNRLDEFYIAHTTWALESRKAIVARFGNVLADLAKIFAEWQGGIKGTRFRQKADFYSLFVAIDELQQEGHRLDEKPLEALVQDLRGLDYGIRPEAEVDILSEYAIKCVSQANSASSRRWRADFLKAILAHISQVRR</sequence>
<dbReference type="Pfam" id="PF03235">
    <property type="entry name" value="GmrSD_N"/>
    <property type="match status" value="1"/>
</dbReference>
<feature type="domain" description="GmrSD restriction endonucleases N-terminal" evidence="1">
    <location>
        <begin position="2"/>
        <end position="124"/>
    </location>
</feature>
<evidence type="ECO:0000313" key="2">
    <source>
        <dbReference type="EMBL" id="AMU92915.1"/>
    </source>
</evidence>
<keyword evidence="3" id="KW-1185">Reference proteome</keyword>
<evidence type="ECO:0000259" key="1">
    <source>
        <dbReference type="Pfam" id="PF03235"/>
    </source>
</evidence>